<organism evidence="2 3">
    <name type="scientific">Algoriphagus ornithinivorans</name>
    <dbReference type="NCBI Taxonomy" id="226506"/>
    <lineage>
        <taxon>Bacteria</taxon>
        <taxon>Pseudomonadati</taxon>
        <taxon>Bacteroidota</taxon>
        <taxon>Cytophagia</taxon>
        <taxon>Cytophagales</taxon>
        <taxon>Cyclobacteriaceae</taxon>
        <taxon>Algoriphagus</taxon>
    </lineage>
</organism>
<dbReference type="Gene3D" id="3.50.30.30">
    <property type="match status" value="1"/>
</dbReference>
<feature type="domain" description="Peptidase M28" evidence="1">
    <location>
        <begin position="253"/>
        <end position="450"/>
    </location>
</feature>
<dbReference type="GO" id="GO:0006508">
    <property type="term" value="P:proteolysis"/>
    <property type="evidence" value="ECO:0007669"/>
    <property type="project" value="InterPro"/>
</dbReference>
<sequence length="490" mass="53701">MNKKLLGFGLAFLLANPLFSQKVAIEKAFNNQSALEDFRYLASDELMGRDPVRPEIELAYNYIASELKKAGAKMIPGADGYFQNIPFRMSSPPSTGQIKLDKNTFEQGKDLLVLDGKSISGSYELVDVGFGLEEDFQGKDLKGKIAVSNVGAPDRFGPADLFALGREKTARAQESGAIALIERFNVPSVPWQLVSNFLNRPTLGVDQGESSELTYIWIKDMDNGVRSAMADQSISKADLMISGKTNKNIDGKNVVAWIEGTDPQLKNEYVMLSAHYDHVGVGRPDAEGDSIYNGARDNAVGTVAVMNAARFFAKNPPKRSILLALWTAEEKGLLGSAYFAENPLIPLNQVIFNLNIDNGGYNDTSVITVIGLGRTTGDDQISKAVSEFGLKAIPDPAPEQGLYDRSDNVNFARKGIPAPTFSLGFQAFDDEIQKYYHKPGDHVENFDLDYAINYWKSYILAAQLIANDSSKPVWVAGDKYEKAGKDLYGN</sequence>
<evidence type="ECO:0000313" key="2">
    <source>
        <dbReference type="EMBL" id="SFN88106.1"/>
    </source>
</evidence>
<dbReference type="Pfam" id="PF04389">
    <property type="entry name" value="Peptidase_M28"/>
    <property type="match status" value="1"/>
</dbReference>
<dbReference type="InterPro" id="IPR045175">
    <property type="entry name" value="M28_fam"/>
</dbReference>
<reference evidence="3" key="1">
    <citation type="submission" date="2016-10" db="EMBL/GenBank/DDBJ databases">
        <authorList>
            <person name="Varghese N."/>
            <person name="Submissions S."/>
        </authorList>
    </citation>
    <scope>NUCLEOTIDE SEQUENCE [LARGE SCALE GENOMIC DNA]</scope>
    <source>
        <strain evidence="3">DSM 15282</strain>
    </source>
</reference>
<accession>A0A1I5CML4</accession>
<dbReference type="EMBL" id="FOVW01000002">
    <property type="protein sequence ID" value="SFN88106.1"/>
    <property type="molecule type" value="Genomic_DNA"/>
</dbReference>
<name>A0A1I5CML4_9BACT</name>
<proteinExistence type="predicted"/>
<dbReference type="Gene3D" id="3.40.630.10">
    <property type="entry name" value="Zn peptidases"/>
    <property type="match status" value="1"/>
</dbReference>
<dbReference type="RefSeq" id="WP_091650559.1">
    <property type="nucleotide sequence ID" value="NZ_FOVW01000002.1"/>
</dbReference>
<dbReference type="SUPFAM" id="SSF53187">
    <property type="entry name" value="Zn-dependent exopeptidases"/>
    <property type="match status" value="1"/>
</dbReference>
<keyword evidence="3" id="KW-1185">Reference proteome</keyword>
<protein>
    <submittedName>
        <fullName evidence="2">PA domain-containing protein</fullName>
    </submittedName>
</protein>
<dbReference type="PANTHER" id="PTHR12147">
    <property type="entry name" value="METALLOPEPTIDASE M28 FAMILY MEMBER"/>
    <property type="match status" value="1"/>
</dbReference>
<dbReference type="InterPro" id="IPR046450">
    <property type="entry name" value="PA_dom_sf"/>
</dbReference>
<dbReference type="PANTHER" id="PTHR12147:SF26">
    <property type="entry name" value="PEPTIDASE M28 DOMAIN-CONTAINING PROTEIN"/>
    <property type="match status" value="1"/>
</dbReference>
<gene>
    <name evidence="2" type="ORF">SAMN04488519_102320</name>
</gene>
<dbReference type="GO" id="GO:0008235">
    <property type="term" value="F:metalloexopeptidase activity"/>
    <property type="evidence" value="ECO:0007669"/>
    <property type="project" value="InterPro"/>
</dbReference>
<dbReference type="SUPFAM" id="SSF52025">
    <property type="entry name" value="PA domain"/>
    <property type="match status" value="1"/>
</dbReference>
<dbReference type="InterPro" id="IPR007484">
    <property type="entry name" value="Peptidase_M28"/>
</dbReference>
<evidence type="ECO:0000259" key="1">
    <source>
        <dbReference type="Pfam" id="PF04389"/>
    </source>
</evidence>
<dbReference type="Proteomes" id="UP000199564">
    <property type="component" value="Unassembled WGS sequence"/>
</dbReference>
<dbReference type="AlphaFoldDB" id="A0A1I5CML4"/>
<evidence type="ECO:0000313" key="3">
    <source>
        <dbReference type="Proteomes" id="UP000199564"/>
    </source>
</evidence>
<dbReference type="STRING" id="226506.SAMN04488519_102320"/>